<name>A0A6C0QUP7_9BACL</name>
<sequence length="151" mass="17002" precursor="true">MRKFLSILIVILLVGVLSACNGKTLNAKEQLVLDYINIFNNGTDKEAKNKFVEENCLPESKPLFLLALKVNNQKERILKDPEVLESIDLEDSEKKGTAVLVKGKNSDGIDSERIVVFIGDKMGMELFPNAKDENKNYEKLRSAFKTPIEQT</sequence>
<dbReference type="RefSeq" id="WP_036654721.1">
    <property type="nucleotide sequence ID" value="NZ_CP019651.1"/>
</dbReference>
<accession>A0A6C0QUP7</accession>
<dbReference type="PROSITE" id="PS51257">
    <property type="entry name" value="PROKAR_LIPOPROTEIN"/>
    <property type="match status" value="1"/>
</dbReference>
<dbReference type="AlphaFoldDB" id="A0A6C0QUP7"/>
<reference evidence="1 2" key="1">
    <citation type="journal article" date="2020" name="Int. J. Med. Microbiol.">
        <title>Discovery of Paenibacillus larvae ERIC V: Phenotypic and genomic comparison to genotypes ERIC I-IV reveal different inventories of virulence factors which correlate with epidemiological prevalences of American Foulbrood.</title>
        <authorList>
            <person name="Beims H."/>
            <person name="Bunk B."/>
            <person name="Erler S."/>
            <person name="Mohr K.I."/>
            <person name="Sproer C."/>
            <person name="Pradella S."/>
            <person name="Gunther G."/>
            <person name="Rohde M."/>
            <person name="von der Ohe W."/>
            <person name="Steinert M."/>
        </authorList>
    </citation>
    <scope>NUCLEOTIDE SEQUENCE [LARGE SCALE GENOMIC DNA]</scope>
    <source>
        <strain evidence="1">Eric_V</strain>
    </source>
</reference>
<proteinExistence type="predicted"/>
<dbReference type="Proteomes" id="UP000464330">
    <property type="component" value="Chromosome"/>
</dbReference>
<gene>
    <name evidence="1" type="ORF">ERICV_03280</name>
</gene>
<protein>
    <recommendedName>
        <fullName evidence="3">Lipoprotein</fullName>
    </recommendedName>
</protein>
<evidence type="ECO:0008006" key="3">
    <source>
        <dbReference type="Google" id="ProtNLM"/>
    </source>
</evidence>
<evidence type="ECO:0000313" key="1">
    <source>
        <dbReference type="EMBL" id="QHZ52392.1"/>
    </source>
</evidence>
<organism evidence="1 2">
    <name type="scientific">Paenibacillus larvae subsp. larvae</name>
    <dbReference type="NCBI Taxonomy" id="147375"/>
    <lineage>
        <taxon>Bacteria</taxon>
        <taxon>Bacillati</taxon>
        <taxon>Bacillota</taxon>
        <taxon>Bacilli</taxon>
        <taxon>Bacillales</taxon>
        <taxon>Paenibacillaceae</taxon>
        <taxon>Paenibacillus</taxon>
    </lineage>
</organism>
<evidence type="ECO:0000313" key="2">
    <source>
        <dbReference type="Proteomes" id="UP000464330"/>
    </source>
</evidence>
<dbReference type="EMBL" id="CP019717">
    <property type="protein sequence ID" value="QHZ52392.1"/>
    <property type="molecule type" value="Genomic_DNA"/>
</dbReference>